<feature type="domain" description="WHEP-TRS" evidence="10">
    <location>
        <begin position="424"/>
        <end position="480"/>
    </location>
</feature>
<name>A0A5E4QIQ8_9NEOP</name>
<dbReference type="Pfam" id="PF09334">
    <property type="entry name" value="tRNA-synt_1g"/>
    <property type="match status" value="2"/>
</dbReference>
<dbReference type="Gene3D" id="1.10.730.10">
    <property type="entry name" value="Isoleucyl-tRNA Synthetase, Domain 1"/>
    <property type="match status" value="1"/>
</dbReference>
<evidence type="ECO:0000256" key="3">
    <source>
        <dbReference type="ARBA" id="ARBA00022840"/>
    </source>
</evidence>
<dbReference type="PROSITE" id="PS51185">
    <property type="entry name" value="WHEP_TRS_2"/>
    <property type="match status" value="2"/>
</dbReference>
<dbReference type="CDD" id="cd07957">
    <property type="entry name" value="Anticodon_Ia_Met"/>
    <property type="match status" value="1"/>
</dbReference>
<evidence type="ECO:0000313" key="12">
    <source>
        <dbReference type="Proteomes" id="UP000324832"/>
    </source>
</evidence>
<dbReference type="InterPro" id="IPR009068">
    <property type="entry name" value="uS15_NS1_RNA-bd_sf"/>
</dbReference>
<dbReference type="AlphaFoldDB" id="A0A5E4QIQ8"/>
<dbReference type="Gene3D" id="3.40.50.620">
    <property type="entry name" value="HUPs"/>
    <property type="match status" value="2"/>
</dbReference>
<dbReference type="Gene3D" id="2.20.28.20">
    <property type="entry name" value="Methionyl-tRNA synthetase, Zn-domain"/>
    <property type="match status" value="1"/>
</dbReference>
<evidence type="ECO:0000256" key="6">
    <source>
        <dbReference type="ARBA" id="ARBA00030904"/>
    </source>
</evidence>
<keyword evidence="5 8" id="KW-0030">Aminoacyl-tRNA synthetase</keyword>
<dbReference type="Gene3D" id="1.10.287.10">
    <property type="entry name" value="S15/NS1, RNA-binding"/>
    <property type="match status" value="2"/>
</dbReference>
<dbReference type="InterPro" id="IPR014729">
    <property type="entry name" value="Rossmann-like_a/b/a_fold"/>
</dbReference>
<keyword evidence="2 8" id="KW-0547">Nucleotide-binding</keyword>
<proteinExistence type="inferred from homology"/>
<keyword evidence="4 8" id="KW-0648">Protein biosynthesis</keyword>
<dbReference type="InterPro" id="IPR015413">
    <property type="entry name" value="Methionyl/Leucyl_tRNA_Synth"/>
</dbReference>
<evidence type="ECO:0000259" key="10">
    <source>
        <dbReference type="PROSITE" id="PS51185"/>
    </source>
</evidence>
<evidence type="ECO:0000256" key="8">
    <source>
        <dbReference type="RuleBase" id="RU363039"/>
    </source>
</evidence>
<organism evidence="11 12">
    <name type="scientific">Leptidea sinapis</name>
    <dbReference type="NCBI Taxonomy" id="189913"/>
    <lineage>
        <taxon>Eukaryota</taxon>
        <taxon>Metazoa</taxon>
        <taxon>Ecdysozoa</taxon>
        <taxon>Arthropoda</taxon>
        <taxon>Hexapoda</taxon>
        <taxon>Insecta</taxon>
        <taxon>Pterygota</taxon>
        <taxon>Neoptera</taxon>
        <taxon>Endopterygota</taxon>
        <taxon>Lepidoptera</taxon>
        <taxon>Glossata</taxon>
        <taxon>Ditrysia</taxon>
        <taxon>Papilionoidea</taxon>
        <taxon>Pieridae</taxon>
        <taxon>Dismorphiinae</taxon>
        <taxon>Leptidea</taxon>
    </lineage>
</organism>
<dbReference type="GO" id="GO:0005829">
    <property type="term" value="C:cytosol"/>
    <property type="evidence" value="ECO:0007669"/>
    <property type="project" value="TreeGrafter"/>
</dbReference>
<keyword evidence="3 8" id="KW-0067">ATP-binding</keyword>
<protein>
    <recommendedName>
        <fullName evidence="6">Methionyl-tRNA synthetase</fullName>
    </recommendedName>
</protein>
<dbReference type="GO" id="GO:0017101">
    <property type="term" value="C:aminoacyl-tRNA synthetase multienzyme complex"/>
    <property type="evidence" value="ECO:0007669"/>
    <property type="project" value="TreeGrafter"/>
</dbReference>
<dbReference type="InterPro" id="IPR023458">
    <property type="entry name" value="Met-tRNA_ligase_1"/>
</dbReference>
<evidence type="ECO:0000313" key="11">
    <source>
        <dbReference type="EMBL" id="VVC97423.1"/>
    </source>
</evidence>
<feature type="region of interest" description="Disordered" evidence="9">
    <location>
        <begin position="558"/>
        <end position="580"/>
    </location>
</feature>
<dbReference type="Pfam" id="PF00458">
    <property type="entry name" value="WHEP-TRS"/>
    <property type="match status" value="2"/>
</dbReference>
<dbReference type="SUPFAM" id="SSF47323">
    <property type="entry name" value="Anticodon-binding domain of a subclass of class I aminoacyl-tRNA synthetases"/>
    <property type="match status" value="1"/>
</dbReference>
<keyword evidence="1 8" id="KW-0436">Ligase</keyword>
<dbReference type="InterPro" id="IPR009080">
    <property type="entry name" value="tRNAsynth_Ia_anticodon-bd"/>
</dbReference>
<feature type="region of interest" description="Disordered" evidence="9">
    <location>
        <begin position="404"/>
        <end position="424"/>
    </location>
</feature>
<dbReference type="Pfam" id="PF19303">
    <property type="entry name" value="Anticodon_3"/>
    <property type="match status" value="1"/>
</dbReference>
<reference evidence="11 12" key="1">
    <citation type="submission" date="2017-07" db="EMBL/GenBank/DDBJ databases">
        <authorList>
            <person name="Talla V."/>
            <person name="Backstrom N."/>
        </authorList>
    </citation>
    <scope>NUCLEOTIDE SEQUENCE [LARGE SCALE GENOMIC DNA]</scope>
</reference>
<evidence type="ECO:0000256" key="5">
    <source>
        <dbReference type="ARBA" id="ARBA00023146"/>
    </source>
</evidence>
<dbReference type="SUPFAM" id="SSF52374">
    <property type="entry name" value="Nucleotidylyl transferase"/>
    <property type="match status" value="1"/>
</dbReference>
<gene>
    <name evidence="11" type="ORF">LSINAPIS_LOCUS8701</name>
</gene>
<feature type="region of interest" description="Disordered" evidence="9">
    <location>
        <begin position="499"/>
        <end position="535"/>
    </location>
</feature>
<sequence length="580" mass="64998">MIESAKQNWINGVENLQKPLKQEKICDKYYEIHNSVYRWFNIGFDYFGRTSTPEQTHPQSVEQLFCENCQRFLADRFVEGTCPFPTCRYDNARGDQCDQCGKLINAIELLEPRCKLEGSVRTWLQGVEAGWSGGARAVSRAWLRDRLRPRAVTRDLHWGHNAVKLYQFMAKDNVPFHAIMFPASAIGINENIKLVDHIFATGNTSITKTVNFLSHVALVFLVLMRRRMAVLPGENNSELLNNLGNFCHRSLSFCANTFKGKLPEATLTHNDYELISLVNREVVAYVQHMEKGRLREALRHVLSVSRLGNQHMQTEQPWVLLKGSDGDNLCCQLAALLCALISPYMPDTSRKLKEQLNLKQDLRINPINPSLIQYIPAGHVIGKPEPLFAKIEPELADKMRAKFAGTQSEREIRNANDSKTKSPGVAEIEKAIAEQGEKVRQLKASTKDKSVWQPEVNKLLELKKQLAGAQAQTGSVGDAVWQPEVNKLLELKKQLAGAQAQTGTAVKPPTANNVKQETRNADGEKVRKLKASTKDKSVWQPEVDKLLDLKKIMATAQLATPAPSDSVASLEKAVAEQSDS</sequence>
<evidence type="ECO:0000256" key="4">
    <source>
        <dbReference type="ARBA" id="ARBA00022917"/>
    </source>
</evidence>
<dbReference type="PANTHER" id="PTHR45765:SF1">
    <property type="entry name" value="METHIONINE--TRNA LIGASE, CYTOPLASMIC"/>
    <property type="match status" value="1"/>
</dbReference>
<dbReference type="SMART" id="SM00991">
    <property type="entry name" value="WHEP-TRS"/>
    <property type="match status" value="2"/>
</dbReference>
<dbReference type="InterPro" id="IPR041872">
    <property type="entry name" value="Anticodon_Met"/>
</dbReference>
<keyword evidence="12" id="KW-1185">Reference proteome</keyword>
<evidence type="ECO:0000256" key="1">
    <source>
        <dbReference type="ARBA" id="ARBA00022598"/>
    </source>
</evidence>
<comment type="similarity">
    <text evidence="8">Belongs to the class-I aminoacyl-tRNA synthetase family.</text>
</comment>
<comment type="catalytic activity">
    <reaction evidence="7">
        <text>tRNA(Met) + L-methionine + ATP = L-methionyl-tRNA(Met) + AMP + diphosphate</text>
        <dbReference type="Rhea" id="RHEA:13481"/>
        <dbReference type="Rhea" id="RHEA-COMP:9667"/>
        <dbReference type="Rhea" id="RHEA-COMP:9698"/>
        <dbReference type="ChEBI" id="CHEBI:30616"/>
        <dbReference type="ChEBI" id="CHEBI:33019"/>
        <dbReference type="ChEBI" id="CHEBI:57844"/>
        <dbReference type="ChEBI" id="CHEBI:78442"/>
        <dbReference type="ChEBI" id="CHEBI:78530"/>
        <dbReference type="ChEBI" id="CHEBI:456215"/>
        <dbReference type="EC" id="6.1.1.10"/>
    </reaction>
</comment>
<dbReference type="EMBL" id="FZQP02003179">
    <property type="protein sequence ID" value="VVC97423.1"/>
    <property type="molecule type" value="Genomic_DNA"/>
</dbReference>
<dbReference type="PANTHER" id="PTHR45765">
    <property type="entry name" value="METHIONINE--TRNA LIGASE"/>
    <property type="match status" value="1"/>
</dbReference>
<dbReference type="InterPro" id="IPR029038">
    <property type="entry name" value="MetRS_Zn"/>
</dbReference>
<evidence type="ECO:0000256" key="9">
    <source>
        <dbReference type="SAM" id="MobiDB-lite"/>
    </source>
</evidence>
<feature type="compositionally biased region" description="Basic and acidic residues" evidence="9">
    <location>
        <begin position="408"/>
        <end position="420"/>
    </location>
</feature>
<evidence type="ECO:0000256" key="2">
    <source>
        <dbReference type="ARBA" id="ARBA00022741"/>
    </source>
</evidence>
<dbReference type="CDD" id="cd00939">
    <property type="entry name" value="MetRS_RNA"/>
    <property type="match status" value="2"/>
</dbReference>
<evidence type="ECO:0000256" key="7">
    <source>
        <dbReference type="ARBA" id="ARBA00047364"/>
    </source>
</evidence>
<dbReference type="GO" id="GO:0006431">
    <property type="term" value="P:methionyl-tRNA aminoacylation"/>
    <property type="evidence" value="ECO:0007669"/>
    <property type="project" value="TreeGrafter"/>
</dbReference>
<dbReference type="FunFam" id="1.10.287.10:FF:000014">
    <property type="entry name" value="Methionyl-tRNA synthetase"/>
    <property type="match status" value="1"/>
</dbReference>
<dbReference type="InterPro" id="IPR000738">
    <property type="entry name" value="WHEP-TRS_dom"/>
</dbReference>
<dbReference type="GO" id="GO:0005524">
    <property type="term" value="F:ATP binding"/>
    <property type="evidence" value="ECO:0007669"/>
    <property type="project" value="UniProtKB-KW"/>
</dbReference>
<accession>A0A5E4QIQ8</accession>
<feature type="domain" description="WHEP-TRS" evidence="10">
    <location>
        <begin position="511"/>
        <end position="567"/>
    </location>
</feature>
<feature type="compositionally biased region" description="Basic and acidic residues" evidence="9">
    <location>
        <begin position="516"/>
        <end position="535"/>
    </location>
</feature>
<dbReference type="GO" id="GO:0004825">
    <property type="term" value="F:methionine-tRNA ligase activity"/>
    <property type="evidence" value="ECO:0007669"/>
    <property type="project" value="UniProtKB-EC"/>
</dbReference>
<dbReference type="SUPFAM" id="SSF47060">
    <property type="entry name" value="S15/NS1 RNA-binding domain"/>
    <property type="match status" value="2"/>
</dbReference>
<dbReference type="Proteomes" id="UP000324832">
    <property type="component" value="Unassembled WGS sequence"/>
</dbReference>